<evidence type="ECO:0000313" key="2">
    <source>
        <dbReference type="Proteomes" id="UP000324222"/>
    </source>
</evidence>
<dbReference type="AlphaFoldDB" id="A0A5B7I5K4"/>
<organism evidence="1 2">
    <name type="scientific">Portunus trituberculatus</name>
    <name type="common">Swimming crab</name>
    <name type="synonym">Neptunus trituberculatus</name>
    <dbReference type="NCBI Taxonomy" id="210409"/>
    <lineage>
        <taxon>Eukaryota</taxon>
        <taxon>Metazoa</taxon>
        <taxon>Ecdysozoa</taxon>
        <taxon>Arthropoda</taxon>
        <taxon>Crustacea</taxon>
        <taxon>Multicrustacea</taxon>
        <taxon>Malacostraca</taxon>
        <taxon>Eumalacostraca</taxon>
        <taxon>Eucarida</taxon>
        <taxon>Decapoda</taxon>
        <taxon>Pleocyemata</taxon>
        <taxon>Brachyura</taxon>
        <taxon>Eubrachyura</taxon>
        <taxon>Portunoidea</taxon>
        <taxon>Portunidae</taxon>
        <taxon>Portuninae</taxon>
        <taxon>Portunus</taxon>
    </lineage>
</organism>
<accession>A0A5B7I5K4</accession>
<proteinExistence type="predicted"/>
<reference evidence="1 2" key="1">
    <citation type="submission" date="2019-05" db="EMBL/GenBank/DDBJ databases">
        <title>Another draft genome of Portunus trituberculatus and its Hox gene families provides insights of decapod evolution.</title>
        <authorList>
            <person name="Jeong J.-H."/>
            <person name="Song I."/>
            <person name="Kim S."/>
            <person name="Choi T."/>
            <person name="Kim D."/>
            <person name="Ryu S."/>
            <person name="Kim W."/>
        </authorList>
    </citation>
    <scope>NUCLEOTIDE SEQUENCE [LARGE SCALE GENOMIC DNA]</scope>
    <source>
        <tissue evidence="1">Muscle</tissue>
    </source>
</reference>
<keyword evidence="2" id="KW-1185">Reference proteome</keyword>
<gene>
    <name evidence="1" type="ORF">E2C01_073523</name>
</gene>
<comment type="caution">
    <text evidence="1">The sequence shown here is derived from an EMBL/GenBank/DDBJ whole genome shotgun (WGS) entry which is preliminary data.</text>
</comment>
<dbReference type="EMBL" id="VSRR010049988">
    <property type="protein sequence ID" value="MPC79012.1"/>
    <property type="molecule type" value="Genomic_DNA"/>
</dbReference>
<sequence length="23" mass="2470">MGLPCGGRSPWCPALGLVQPHHR</sequence>
<evidence type="ECO:0000313" key="1">
    <source>
        <dbReference type="EMBL" id="MPC79012.1"/>
    </source>
</evidence>
<protein>
    <submittedName>
        <fullName evidence="1">Uncharacterized protein</fullName>
    </submittedName>
</protein>
<name>A0A5B7I5K4_PORTR</name>
<dbReference type="Proteomes" id="UP000324222">
    <property type="component" value="Unassembled WGS sequence"/>
</dbReference>